<keyword evidence="2" id="KW-0808">Transferase</keyword>
<evidence type="ECO:0000259" key="1">
    <source>
        <dbReference type="PROSITE" id="PS51186"/>
    </source>
</evidence>
<dbReference type="Proteomes" id="UP001236652">
    <property type="component" value="Chromosome"/>
</dbReference>
<gene>
    <name evidence="2" type="ORF">QNI29_12720</name>
</gene>
<accession>A0ABY8UVS9</accession>
<dbReference type="SUPFAM" id="SSF55729">
    <property type="entry name" value="Acyl-CoA N-acyltransferases (Nat)"/>
    <property type="match status" value="1"/>
</dbReference>
<dbReference type="PANTHER" id="PTHR43415">
    <property type="entry name" value="SPERMIDINE N(1)-ACETYLTRANSFERASE"/>
    <property type="match status" value="1"/>
</dbReference>
<dbReference type="InterPro" id="IPR016181">
    <property type="entry name" value="Acyl_CoA_acyltransferase"/>
</dbReference>
<reference evidence="2 3" key="1">
    <citation type="submission" date="2023-05" db="EMBL/GenBank/DDBJ databases">
        <title>Comparative genomics reveals the evidence of polycyclic aromatic hydrocarbons degradation in moderately halophilic genus Pontibacillus.</title>
        <authorList>
            <person name="Yang H."/>
            <person name="Qian Z."/>
        </authorList>
    </citation>
    <scope>NUCLEOTIDE SEQUENCE [LARGE SCALE GENOMIC DNA]</scope>
    <source>
        <strain evidence="3">HN14</strain>
    </source>
</reference>
<dbReference type="EC" id="2.-.-.-" evidence="2"/>
<feature type="domain" description="N-acetyltransferase" evidence="1">
    <location>
        <begin position="2"/>
        <end position="163"/>
    </location>
</feature>
<dbReference type="CDD" id="cd04301">
    <property type="entry name" value="NAT_SF"/>
    <property type="match status" value="1"/>
</dbReference>
<name>A0ABY8UVS9_9BACI</name>
<dbReference type="Gene3D" id="3.40.630.30">
    <property type="match status" value="1"/>
</dbReference>
<dbReference type="RefSeq" id="WP_231416884.1">
    <property type="nucleotide sequence ID" value="NZ_CP126446.1"/>
</dbReference>
<dbReference type="GO" id="GO:0016740">
    <property type="term" value="F:transferase activity"/>
    <property type="evidence" value="ECO:0007669"/>
    <property type="project" value="UniProtKB-KW"/>
</dbReference>
<proteinExistence type="predicted"/>
<dbReference type="PROSITE" id="PS51186">
    <property type="entry name" value="GNAT"/>
    <property type="match status" value="1"/>
</dbReference>
<dbReference type="PANTHER" id="PTHR43415:SF5">
    <property type="entry name" value="ACETYLTRANSFERASE"/>
    <property type="match status" value="1"/>
</dbReference>
<organism evidence="2 3">
    <name type="scientific">Pontibacillus chungwhensis</name>
    <dbReference type="NCBI Taxonomy" id="265426"/>
    <lineage>
        <taxon>Bacteria</taxon>
        <taxon>Bacillati</taxon>
        <taxon>Bacillota</taxon>
        <taxon>Bacilli</taxon>
        <taxon>Bacillales</taxon>
        <taxon>Bacillaceae</taxon>
        <taxon>Pontibacillus</taxon>
    </lineage>
</organism>
<sequence>MVTLQPFTSSDFSRLMDWIPSPDLLVQWSGSQFSFPLSEDQLEDYIHGANQDGADRFIYKINEEGKTVGHISLGRIDYVNRSARIGKVFVHESMRGKGIAPQAVEKVLQLAFEDLNLHRVTLGVFHFNTSAIQCYKRVGFQTEGLLRDHRKVGEGYWSLYEMGILEHEWKEKGMKKSAQKS</sequence>
<evidence type="ECO:0000313" key="3">
    <source>
        <dbReference type="Proteomes" id="UP001236652"/>
    </source>
</evidence>
<dbReference type="Pfam" id="PF13302">
    <property type="entry name" value="Acetyltransf_3"/>
    <property type="match status" value="1"/>
</dbReference>
<keyword evidence="3" id="KW-1185">Reference proteome</keyword>
<evidence type="ECO:0000313" key="2">
    <source>
        <dbReference type="EMBL" id="WIF96614.1"/>
    </source>
</evidence>
<dbReference type="InterPro" id="IPR000182">
    <property type="entry name" value="GNAT_dom"/>
</dbReference>
<protein>
    <submittedName>
        <fullName evidence="2">GNAT family protein</fullName>
        <ecNumber evidence="2">2.-.-.-</ecNumber>
    </submittedName>
</protein>
<dbReference type="EMBL" id="CP126446">
    <property type="protein sequence ID" value="WIF96614.1"/>
    <property type="molecule type" value="Genomic_DNA"/>
</dbReference>